<dbReference type="OrthoDB" id="5143234at2759"/>
<dbReference type="EMBL" id="LSBJ02000015">
    <property type="protein sequence ID" value="OAQ57712.1"/>
    <property type="molecule type" value="Genomic_DNA"/>
</dbReference>
<sequence>MALTVGILAACVTSSHTTAGKGLHSTSNPNDLVSVRIPASTSMIYDAFDATLNGTSGDRKFSIAIQNNVGMVTQGNRTTQVVVSKQISWSPRTLYAIIGTDTEAILMGWVYCQGGLLTTLWLEDTTGTTGFTSSTVTGTCSVSNTGVNVPFKTANTLVSVRLPPSYPTIDGGTKLSLQPNVVGSVTLNNQPYSLIPFAIVDCSNCGSSVNGGWVEVHSVISSKKANNVCLGIFYLPVIHTPSISLEYVNCFSYNVSRQTFSATYTIPSNLKSLQLLSNVPPIGATPPLPFQGLRAKLS</sequence>
<reference evidence="1 2" key="1">
    <citation type="journal article" date="2016" name="PLoS Pathog.">
        <title>Biosynthesis of antibiotic leucinostatins in bio-control fungus Purpureocillium lilacinum and their inhibition on phytophthora revealed by genome mining.</title>
        <authorList>
            <person name="Wang G."/>
            <person name="Liu Z."/>
            <person name="Lin R."/>
            <person name="Li E."/>
            <person name="Mao Z."/>
            <person name="Ling J."/>
            <person name="Yang Y."/>
            <person name="Yin W.B."/>
            <person name="Xie B."/>
        </authorList>
    </citation>
    <scope>NUCLEOTIDE SEQUENCE [LARGE SCALE GENOMIC DNA]</scope>
    <source>
        <strain evidence="1">170</strain>
    </source>
</reference>
<dbReference type="Proteomes" id="UP000078397">
    <property type="component" value="Unassembled WGS sequence"/>
</dbReference>
<dbReference type="GeneID" id="28853635"/>
<organism evidence="1 2">
    <name type="scientific">Pochonia chlamydosporia 170</name>
    <dbReference type="NCBI Taxonomy" id="1380566"/>
    <lineage>
        <taxon>Eukaryota</taxon>
        <taxon>Fungi</taxon>
        <taxon>Dikarya</taxon>
        <taxon>Ascomycota</taxon>
        <taxon>Pezizomycotina</taxon>
        <taxon>Sordariomycetes</taxon>
        <taxon>Hypocreomycetidae</taxon>
        <taxon>Hypocreales</taxon>
        <taxon>Clavicipitaceae</taxon>
        <taxon>Pochonia</taxon>
    </lineage>
</organism>
<dbReference type="AlphaFoldDB" id="A0A179EX38"/>
<accession>A0A179EX38</accession>
<keyword evidence="2" id="KW-1185">Reference proteome</keyword>
<evidence type="ECO:0000313" key="2">
    <source>
        <dbReference type="Proteomes" id="UP000078397"/>
    </source>
</evidence>
<comment type="caution">
    <text evidence="1">The sequence shown here is derived from an EMBL/GenBank/DDBJ whole genome shotgun (WGS) entry which is preliminary data.</text>
</comment>
<protein>
    <submittedName>
        <fullName evidence="1">Uncharacterized protein</fullName>
    </submittedName>
</protein>
<dbReference type="RefSeq" id="XP_018136001.1">
    <property type="nucleotide sequence ID" value="XM_018289641.1"/>
</dbReference>
<evidence type="ECO:0000313" key="1">
    <source>
        <dbReference type="EMBL" id="OAQ57712.1"/>
    </source>
</evidence>
<name>A0A179EX38_METCM</name>
<gene>
    <name evidence="1" type="ORF">VFPPC_11458</name>
</gene>
<dbReference type="KEGG" id="pchm:VFPPC_11458"/>
<proteinExistence type="predicted"/>